<organism evidence="3 4">
    <name type="scientific">Zasmidium cellare ATCC 36951</name>
    <dbReference type="NCBI Taxonomy" id="1080233"/>
    <lineage>
        <taxon>Eukaryota</taxon>
        <taxon>Fungi</taxon>
        <taxon>Dikarya</taxon>
        <taxon>Ascomycota</taxon>
        <taxon>Pezizomycotina</taxon>
        <taxon>Dothideomycetes</taxon>
        <taxon>Dothideomycetidae</taxon>
        <taxon>Mycosphaerellales</taxon>
        <taxon>Mycosphaerellaceae</taxon>
        <taxon>Zasmidium</taxon>
    </lineage>
</organism>
<dbReference type="SUPFAM" id="SSF53448">
    <property type="entry name" value="Nucleotide-diphospho-sugar transferases"/>
    <property type="match status" value="1"/>
</dbReference>
<sequence>MVEYNRRTSSWDAQRSRRIFQVAQYNWILIPLLLAIAYPITYRLLDNPETSYFHIPVDDSTSWNWGAFIWLVMVLPSKPFHHFSMLAACWPCNPFRLTETPTIRNFSRLLICLVTRGDQEDVVRRSVLAMQDMISTFGPKVSLHILTEEANSYKFRRTFDEHVPVHGVPASHKCRLAKYKARSLEWFRIHMRLQDDDWVLHIDEETVIDEYCIEKCFDFITKQNSNEIGTGVIHYNLEGFWNCILPTIGDLSRVQDDWGRCQWSANYRQRASLGIHGAFFLCSGKVENAVTWETAHLTEDYWFLLRAMKQNFRIGWIPAIAREVSPRSVGDYVRQRRRWYTGIRTLGQLEGKWVLFCWLWGFVDLAYLLWRFAAGSSPEPVPRWLLCVIVFELSCFRLFTALIVFVQDWDAAVSWSSMMYSQVMAQLLRPYVDLLDSYAVVLSLLVPEKGFYIVQKK</sequence>
<dbReference type="InterPro" id="IPR027389">
    <property type="entry name" value="B_mannosylTrfase_Bre-3/Egh"/>
</dbReference>
<protein>
    <submittedName>
        <fullName evidence="3">Glycosyltransferase family 2 protein</fullName>
    </submittedName>
</protein>
<keyword evidence="3" id="KW-0808">Transferase</keyword>
<dbReference type="AlphaFoldDB" id="A0A6A6CEW7"/>
<keyword evidence="1" id="KW-0812">Transmembrane</keyword>
<evidence type="ECO:0000313" key="3">
    <source>
        <dbReference type="EMBL" id="KAF2164708.1"/>
    </source>
</evidence>
<keyword evidence="4" id="KW-1185">Reference proteome</keyword>
<dbReference type="EMBL" id="ML993603">
    <property type="protein sequence ID" value="KAF2164708.1"/>
    <property type="molecule type" value="Genomic_DNA"/>
</dbReference>
<dbReference type="RefSeq" id="XP_033665597.1">
    <property type="nucleotide sequence ID" value="XM_033807541.1"/>
</dbReference>
<reference evidence="3" key="1">
    <citation type="journal article" date="2020" name="Stud. Mycol.">
        <title>101 Dothideomycetes genomes: a test case for predicting lifestyles and emergence of pathogens.</title>
        <authorList>
            <person name="Haridas S."/>
            <person name="Albert R."/>
            <person name="Binder M."/>
            <person name="Bloem J."/>
            <person name="Labutti K."/>
            <person name="Salamov A."/>
            <person name="Andreopoulos B."/>
            <person name="Baker S."/>
            <person name="Barry K."/>
            <person name="Bills G."/>
            <person name="Bluhm B."/>
            <person name="Cannon C."/>
            <person name="Castanera R."/>
            <person name="Culley D."/>
            <person name="Daum C."/>
            <person name="Ezra D."/>
            <person name="Gonzalez J."/>
            <person name="Henrissat B."/>
            <person name="Kuo A."/>
            <person name="Liang C."/>
            <person name="Lipzen A."/>
            <person name="Lutzoni F."/>
            <person name="Magnuson J."/>
            <person name="Mondo S."/>
            <person name="Nolan M."/>
            <person name="Ohm R."/>
            <person name="Pangilinan J."/>
            <person name="Park H.-J."/>
            <person name="Ramirez L."/>
            <person name="Alfaro M."/>
            <person name="Sun H."/>
            <person name="Tritt A."/>
            <person name="Yoshinaga Y."/>
            <person name="Zwiers L.-H."/>
            <person name="Turgeon B."/>
            <person name="Goodwin S."/>
            <person name="Spatafora J."/>
            <person name="Crous P."/>
            <person name="Grigoriev I."/>
        </authorList>
    </citation>
    <scope>NUCLEOTIDE SEQUENCE</scope>
    <source>
        <strain evidence="3">ATCC 36951</strain>
    </source>
</reference>
<dbReference type="InterPro" id="IPR001173">
    <property type="entry name" value="Glyco_trans_2-like"/>
</dbReference>
<feature type="transmembrane region" description="Helical" evidence="1">
    <location>
        <begin position="25"/>
        <end position="45"/>
    </location>
</feature>
<dbReference type="PANTHER" id="PTHR16779">
    <property type="entry name" value="BETA-1,4-MANNOSYLTRANSFERASE EGH"/>
    <property type="match status" value="1"/>
</dbReference>
<proteinExistence type="predicted"/>
<feature type="transmembrane region" description="Helical" evidence="1">
    <location>
        <begin position="353"/>
        <end position="372"/>
    </location>
</feature>
<dbReference type="OrthoDB" id="3626204at2759"/>
<feature type="transmembrane region" description="Helical" evidence="1">
    <location>
        <begin position="384"/>
        <end position="407"/>
    </location>
</feature>
<accession>A0A6A6CEW7</accession>
<dbReference type="Pfam" id="PF13632">
    <property type="entry name" value="Glyco_trans_2_3"/>
    <property type="match status" value="1"/>
</dbReference>
<evidence type="ECO:0000313" key="4">
    <source>
        <dbReference type="Proteomes" id="UP000799537"/>
    </source>
</evidence>
<dbReference type="Proteomes" id="UP000799537">
    <property type="component" value="Unassembled WGS sequence"/>
</dbReference>
<dbReference type="InterPro" id="IPR029044">
    <property type="entry name" value="Nucleotide-diphossugar_trans"/>
</dbReference>
<feature type="domain" description="Glycosyltransferase 2-like" evidence="2">
    <location>
        <begin position="198"/>
        <end position="392"/>
    </location>
</feature>
<gene>
    <name evidence="3" type="ORF">M409DRAFT_25100</name>
</gene>
<dbReference type="PANTHER" id="PTHR16779:SF1">
    <property type="entry name" value="BETA-1,4-MANNOSYLTRANSFERASE EGH"/>
    <property type="match status" value="1"/>
</dbReference>
<dbReference type="GO" id="GO:0005737">
    <property type="term" value="C:cytoplasm"/>
    <property type="evidence" value="ECO:0007669"/>
    <property type="project" value="TreeGrafter"/>
</dbReference>
<keyword evidence="1" id="KW-0472">Membrane</keyword>
<evidence type="ECO:0000259" key="2">
    <source>
        <dbReference type="Pfam" id="PF13632"/>
    </source>
</evidence>
<dbReference type="GO" id="GO:0019187">
    <property type="term" value="F:beta-1,4-mannosyltransferase activity"/>
    <property type="evidence" value="ECO:0007669"/>
    <property type="project" value="InterPro"/>
</dbReference>
<keyword evidence="1" id="KW-1133">Transmembrane helix</keyword>
<name>A0A6A6CEW7_ZASCE</name>
<evidence type="ECO:0000256" key="1">
    <source>
        <dbReference type="SAM" id="Phobius"/>
    </source>
</evidence>
<dbReference type="GeneID" id="54560813"/>